<keyword evidence="1" id="KW-1133">Transmembrane helix</keyword>
<evidence type="ECO:0000313" key="3">
    <source>
        <dbReference type="RefSeq" id="XP_055879196.1"/>
    </source>
</evidence>
<evidence type="ECO:0000256" key="1">
    <source>
        <dbReference type="SAM" id="Phobius"/>
    </source>
</evidence>
<keyword evidence="1" id="KW-0472">Membrane</keyword>
<evidence type="ECO:0000313" key="2">
    <source>
        <dbReference type="Proteomes" id="UP001165740"/>
    </source>
</evidence>
<feature type="transmembrane region" description="Helical" evidence="1">
    <location>
        <begin position="436"/>
        <end position="464"/>
    </location>
</feature>
<sequence>MLLELDLVYSYFLLTYLNSIFQIVKSQQSQGQEWTWLGGDNNADQLTAKDYPGGRSGSTIWVQSETVYMFGGNGFSDISTGVPRVLNDFWLYDIATGKFKLLHPGSFTANATDSEMIEIPEGRHLAASCSYNETLFMFGGFGIGGKSLSDSWTYDLKHNKWTRLLNMSSAPSSRGHSGVWCYNSSLYLFGGLGDKIIYNDLWVFNMLSLKWEEVYGLKNLTGLMGNLVYPMGRNGACTWVSNNVFYLFGGNSNPLFTYMLQQSTGLMSDLWKYYPETKVWFYVSGPLFPGHKSVLNGIGTTVDSNLPGSRISSASWTDSHGHLWLFGGAGNDDMQPDAYHTRSSKLLADLWRFHVKEEGWAFMGGSKSGDIQGKYDKLDAKKHTSHPGARTEMMVWKLKPNRAVIFGGVGHDGKGIDGYLNDLWSVDFSEVTENDYLISTLSLLIFVGLGTFSLVMVLIILLCLRQPFSATVRRLNMGHSAKYSRLINEESMF</sequence>
<dbReference type="OMA" id="RAYCASW"/>
<dbReference type="PANTHER" id="PTHR23244">
    <property type="entry name" value="KELCH REPEAT DOMAIN"/>
    <property type="match status" value="1"/>
</dbReference>
<dbReference type="RefSeq" id="XP_055879196.1">
    <property type="nucleotide sequence ID" value="XM_056023221.1"/>
</dbReference>
<reference evidence="3" key="1">
    <citation type="submission" date="2025-08" db="UniProtKB">
        <authorList>
            <consortium name="RefSeq"/>
        </authorList>
    </citation>
    <scope>IDENTIFICATION</scope>
</reference>
<proteinExistence type="predicted"/>
<dbReference type="Pfam" id="PF24681">
    <property type="entry name" value="Kelch_KLHDC2_KLHL20_DRC7"/>
    <property type="match status" value="1"/>
</dbReference>
<name>A0A9W2ZVX7_BIOGL</name>
<dbReference type="Proteomes" id="UP001165740">
    <property type="component" value="Chromosome 3"/>
</dbReference>
<keyword evidence="1" id="KW-0812">Transmembrane</keyword>
<keyword evidence="2" id="KW-1185">Reference proteome</keyword>
<gene>
    <name evidence="3" type="primary">LOC106051692</name>
</gene>
<dbReference type="PANTHER" id="PTHR23244:SF456">
    <property type="entry name" value="MULTIPLE EPIDERMAL GROWTH FACTOR-LIKE DOMAINS PROTEIN 8"/>
    <property type="match status" value="1"/>
</dbReference>
<dbReference type="InterPro" id="IPR015915">
    <property type="entry name" value="Kelch-typ_b-propeller"/>
</dbReference>
<dbReference type="GeneID" id="106051692"/>
<dbReference type="SUPFAM" id="SSF117281">
    <property type="entry name" value="Kelch motif"/>
    <property type="match status" value="1"/>
</dbReference>
<dbReference type="Gene3D" id="2.120.10.80">
    <property type="entry name" value="Kelch-type beta propeller"/>
    <property type="match status" value="3"/>
</dbReference>
<dbReference type="OrthoDB" id="432528at2759"/>
<protein>
    <submittedName>
        <fullName evidence="3">Uncharacterized protein LOC106051692 isoform X1</fullName>
    </submittedName>
</protein>
<organism evidence="2 3">
    <name type="scientific">Biomphalaria glabrata</name>
    <name type="common">Bloodfluke planorb</name>
    <name type="synonym">Freshwater snail</name>
    <dbReference type="NCBI Taxonomy" id="6526"/>
    <lineage>
        <taxon>Eukaryota</taxon>
        <taxon>Metazoa</taxon>
        <taxon>Spiralia</taxon>
        <taxon>Lophotrochozoa</taxon>
        <taxon>Mollusca</taxon>
        <taxon>Gastropoda</taxon>
        <taxon>Heterobranchia</taxon>
        <taxon>Euthyneura</taxon>
        <taxon>Panpulmonata</taxon>
        <taxon>Hygrophila</taxon>
        <taxon>Lymnaeoidea</taxon>
        <taxon>Planorbidae</taxon>
        <taxon>Biomphalaria</taxon>
    </lineage>
</organism>
<accession>A0A9W2ZVX7</accession>
<dbReference type="AlphaFoldDB" id="A0A9W2ZVX7"/>